<dbReference type="SUPFAM" id="SSF53474">
    <property type="entry name" value="alpha/beta-Hydrolases"/>
    <property type="match status" value="1"/>
</dbReference>
<dbReference type="InterPro" id="IPR022742">
    <property type="entry name" value="Hydrolase_4"/>
</dbReference>
<proteinExistence type="inferred from homology"/>
<dbReference type="EMBL" id="FXTG01000001">
    <property type="protein sequence ID" value="SMO33343.1"/>
    <property type="molecule type" value="Genomic_DNA"/>
</dbReference>
<keyword evidence="5" id="KW-1185">Reference proteome</keyword>
<evidence type="ECO:0000256" key="1">
    <source>
        <dbReference type="ARBA" id="ARBA00008645"/>
    </source>
</evidence>
<dbReference type="Pfam" id="PF12146">
    <property type="entry name" value="Hydrolase_4"/>
    <property type="match status" value="1"/>
</dbReference>
<comment type="similarity">
    <text evidence="1">Belongs to the AB hydrolase superfamily.</text>
</comment>
<comment type="caution">
    <text evidence="4">The sequence shown here is derived from an EMBL/GenBank/DDBJ whole genome shotgun (WGS) entry which is preliminary data.</text>
</comment>
<evidence type="ECO:0000256" key="2">
    <source>
        <dbReference type="ARBA" id="ARBA00022801"/>
    </source>
</evidence>
<dbReference type="InterPro" id="IPR050261">
    <property type="entry name" value="FrsA_esterase"/>
</dbReference>
<dbReference type="PANTHER" id="PTHR22946">
    <property type="entry name" value="DIENELACTONE HYDROLASE DOMAIN-CONTAINING PROTEIN-RELATED"/>
    <property type="match status" value="1"/>
</dbReference>
<reference evidence="4 5" key="1">
    <citation type="submission" date="2017-05" db="EMBL/GenBank/DDBJ databases">
        <authorList>
            <person name="Varghese N."/>
            <person name="Submissions S."/>
        </authorList>
    </citation>
    <scope>NUCLEOTIDE SEQUENCE [LARGE SCALE GENOMIC DNA]</scope>
    <source>
        <strain evidence="4 5">DSM 45139</strain>
    </source>
</reference>
<protein>
    <submittedName>
        <fullName evidence="4">Lysophospholipase, alpha-beta hydrolase superfamily</fullName>
    </submittedName>
</protein>
<dbReference type="GO" id="GO:0016787">
    <property type="term" value="F:hydrolase activity"/>
    <property type="evidence" value="ECO:0007669"/>
    <property type="project" value="UniProtKB-KW"/>
</dbReference>
<evidence type="ECO:0000313" key="5">
    <source>
        <dbReference type="Proteomes" id="UP000315460"/>
    </source>
</evidence>
<dbReference type="Proteomes" id="UP000315460">
    <property type="component" value="Unassembled WGS sequence"/>
</dbReference>
<accession>A0ABY1MVU4</accession>
<organism evidence="4 5">
    <name type="scientific">Dietzia kunjamensis subsp. schimae</name>
    <dbReference type="NCBI Taxonomy" id="498198"/>
    <lineage>
        <taxon>Bacteria</taxon>
        <taxon>Bacillati</taxon>
        <taxon>Actinomycetota</taxon>
        <taxon>Actinomycetes</taxon>
        <taxon>Mycobacteriales</taxon>
        <taxon>Dietziaceae</taxon>
        <taxon>Dietzia</taxon>
    </lineage>
</organism>
<dbReference type="InterPro" id="IPR029058">
    <property type="entry name" value="AB_hydrolase_fold"/>
</dbReference>
<keyword evidence="2 4" id="KW-0378">Hydrolase</keyword>
<dbReference type="Gene3D" id="3.40.50.1820">
    <property type="entry name" value="alpha/beta hydrolase"/>
    <property type="match status" value="1"/>
</dbReference>
<gene>
    <name evidence="4" type="ORF">SAMN06265174_10171</name>
</gene>
<evidence type="ECO:0000259" key="3">
    <source>
        <dbReference type="Pfam" id="PF12146"/>
    </source>
</evidence>
<name>A0ABY1MVU4_9ACTN</name>
<evidence type="ECO:0000313" key="4">
    <source>
        <dbReference type="EMBL" id="SMO33343.1"/>
    </source>
</evidence>
<sequence length="268" mass="29488">MAHGFGCIRDLRLPAYAERFRDAGFVVVVFDYRHFGASDGQPRQLLDIGRQLDDWRSALAFTRSLPGVDPDRVIAWGTSFSGGHVLTLAGTGEWLAGVIAQVPHVSGPAAVRATGLAAALRLGPAIVDDLWRTVRRREPRYVPLVGRPGDTAVMTSPDADPAVNRLAADSGLRRSEFRDDVAARSLARIGFYSPMRHTRRITCPTLVQIATEDAITPAATARRAAQRIPRGRYLEYPCEHFDPYVDPHFERIIADQLEFLTSVTGSVD</sequence>
<dbReference type="PANTHER" id="PTHR22946:SF9">
    <property type="entry name" value="POLYKETIDE TRANSFERASE AF380"/>
    <property type="match status" value="1"/>
</dbReference>
<feature type="domain" description="Serine aminopeptidase S33" evidence="3">
    <location>
        <begin position="12"/>
        <end position="230"/>
    </location>
</feature>